<comment type="similarity">
    <text evidence="1">Belongs to the low molecular weight phosphotyrosine protein phosphatase family.</text>
</comment>
<feature type="domain" description="Phosphotyrosine protein phosphatase I" evidence="6">
    <location>
        <begin position="6"/>
        <end position="170"/>
    </location>
</feature>
<dbReference type="RefSeq" id="WP_090844753.1">
    <property type="nucleotide sequence ID" value="NZ_FMZL01000002.1"/>
</dbReference>
<dbReference type="EMBL" id="FMZL01000002">
    <property type="protein sequence ID" value="SDC01780.1"/>
    <property type="molecule type" value="Genomic_DNA"/>
</dbReference>
<dbReference type="SUPFAM" id="SSF52788">
    <property type="entry name" value="Phosphotyrosine protein phosphatases I"/>
    <property type="match status" value="1"/>
</dbReference>
<evidence type="ECO:0000256" key="4">
    <source>
        <dbReference type="ARBA" id="ARBA00022912"/>
    </source>
</evidence>
<dbReference type="InterPro" id="IPR017867">
    <property type="entry name" value="Tyr_phospatase_low_mol_wt"/>
</dbReference>
<evidence type="ECO:0000256" key="2">
    <source>
        <dbReference type="ARBA" id="ARBA00013064"/>
    </source>
</evidence>
<keyword evidence="3" id="KW-0378">Hydrolase</keyword>
<reference evidence="8" key="1">
    <citation type="submission" date="2016-10" db="EMBL/GenBank/DDBJ databases">
        <authorList>
            <person name="Varghese N."/>
            <person name="Submissions S."/>
        </authorList>
    </citation>
    <scope>NUCLEOTIDE SEQUENCE [LARGE SCALE GENOMIC DNA]</scope>
    <source>
        <strain evidence="8">DSM 22619</strain>
    </source>
</reference>
<evidence type="ECO:0000256" key="3">
    <source>
        <dbReference type="ARBA" id="ARBA00022801"/>
    </source>
</evidence>
<dbReference type="PANTHER" id="PTHR11717:SF7">
    <property type="entry name" value="LOW MOLECULAR WEIGHT PHOSPHOTYROSINE PROTEIN PHOSPHATASE"/>
    <property type="match status" value="1"/>
</dbReference>
<dbReference type="InterPro" id="IPR023485">
    <property type="entry name" value="Ptyr_pPase"/>
</dbReference>
<proteinExistence type="inferred from homology"/>
<dbReference type="CDD" id="cd16343">
    <property type="entry name" value="LMWPTP"/>
    <property type="match status" value="1"/>
</dbReference>
<gene>
    <name evidence="7" type="ORF">SAMN04487824_10226</name>
</gene>
<keyword evidence="8" id="KW-1185">Reference proteome</keyword>
<dbReference type="AlphaFoldDB" id="A0A1G6I5Q9"/>
<feature type="active site" evidence="5">
    <location>
        <position position="18"/>
    </location>
</feature>
<evidence type="ECO:0000256" key="1">
    <source>
        <dbReference type="ARBA" id="ARBA00011063"/>
    </source>
</evidence>
<feature type="active site" description="Proton donor" evidence="5">
    <location>
        <position position="146"/>
    </location>
</feature>
<dbReference type="PANTHER" id="PTHR11717">
    <property type="entry name" value="LOW MOLECULAR WEIGHT PROTEIN TYROSINE PHOSPHATASE"/>
    <property type="match status" value="1"/>
</dbReference>
<dbReference type="STRING" id="604330.SAMN04489857_0214"/>
<protein>
    <recommendedName>
        <fullName evidence="2">protein-tyrosine-phosphatase</fullName>
        <ecNumber evidence="2">3.1.3.48</ecNumber>
    </recommendedName>
</protein>
<dbReference type="EC" id="3.1.3.48" evidence="2"/>
<dbReference type="Proteomes" id="UP000198528">
    <property type="component" value="Unassembled WGS sequence"/>
</dbReference>
<evidence type="ECO:0000259" key="6">
    <source>
        <dbReference type="SMART" id="SM00226"/>
    </source>
</evidence>
<dbReference type="InterPro" id="IPR050438">
    <property type="entry name" value="LMW_PTPase"/>
</dbReference>
<evidence type="ECO:0000256" key="5">
    <source>
        <dbReference type="PIRSR" id="PIRSR617867-1"/>
    </source>
</evidence>
<accession>A0A1G6I5Q9</accession>
<keyword evidence="4" id="KW-0904">Protein phosphatase</keyword>
<sequence>MHKPAHSILFVCHGNICRSTMAEFVMQDLVRRAGLAQDFRIDSAATSREELGNDVHPGTRAKLAAEGVPCGHHRARQMGPTDYDAFDNIVGMDQDNMDGICRLLLGEKGYGFSWRPTSARERAAADPDHKVSRLLDWAGVDRDVADPWYTGNFDATYDDVLLGCTAMLDALTR</sequence>
<dbReference type="SMART" id="SM00226">
    <property type="entry name" value="LMWPc"/>
    <property type="match status" value="1"/>
</dbReference>
<organism evidence="7 8">
    <name type="scientific">Parafannyhessea umbonata</name>
    <dbReference type="NCBI Taxonomy" id="604330"/>
    <lineage>
        <taxon>Bacteria</taxon>
        <taxon>Bacillati</taxon>
        <taxon>Actinomycetota</taxon>
        <taxon>Coriobacteriia</taxon>
        <taxon>Coriobacteriales</taxon>
        <taxon>Atopobiaceae</taxon>
        <taxon>Parafannyhessea</taxon>
    </lineage>
</organism>
<dbReference type="PRINTS" id="PR00719">
    <property type="entry name" value="LMWPTPASE"/>
</dbReference>
<dbReference type="InterPro" id="IPR036196">
    <property type="entry name" value="Ptyr_pPase_sf"/>
</dbReference>
<dbReference type="Pfam" id="PF01451">
    <property type="entry name" value="LMWPc"/>
    <property type="match status" value="1"/>
</dbReference>
<name>A0A1G6I5Q9_9ACTN</name>
<evidence type="ECO:0000313" key="7">
    <source>
        <dbReference type="EMBL" id="SDC01780.1"/>
    </source>
</evidence>
<dbReference type="GO" id="GO:0004725">
    <property type="term" value="F:protein tyrosine phosphatase activity"/>
    <property type="evidence" value="ECO:0007669"/>
    <property type="project" value="UniProtKB-EC"/>
</dbReference>
<evidence type="ECO:0000313" key="8">
    <source>
        <dbReference type="Proteomes" id="UP000198528"/>
    </source>
</evidence>
<dbReference type="Gene3D" id="3.40.50.2300">
    <property type="match status" value="1"/>
</dbReference>
<feature type="active site" description="Nucleophile" evidence="5">
    <location>
        <position position="12"/>
    </location>
</feature>